<evidence type="ECO:0000313" key="2">
    <source>
        <dbReference type="EMBL" id="SBV96648.1"/>
    </source>
</evidence>
<name>A0A212JB78_9FIRM</name>
<reference evidence="2" key="1">
    <citation type="submission" date="2016-04" db="EMBL/GenBank/DDBJ databases">
        <authorList>
            <person name="Evans L.H."/>
            <person name="Alamgir A."/>
            <person name="Owens N."/>
            <person name="Weber N.D."/>
            <person name="Virtaneva K."/>
            <person name="Barbian K."/>
            <person name="Babar A."/>
            <person name="Rosenke K."/>
        </authorList>
    </citation>
    <scope>NUCLEOTIDE SEQUENCE</scope>
    <source>
        <strain evidence="2">86</strain>
    </source>
</reference>
<gene>
    <name evidence="2" type="ORF">KL86CLO1_10806</name>
</gene>
<dbReference type="GO" id="GO:0046872">
    <property type="term" value="F:metal ion binding"/>
    <property type="evidence" value="ECO:0007669"/>
    <property type="project" value="InterPro"/>
</dbReference>
<evidence type="ECO:0000259" key="1">
    <source>
        <dbReference type="PROSITE" id="PS50846"/>
    </source>
</evidence>
<dbReference type="InterPro" id="IPR036163">
    <property type="entry name" value="HMA_dom_sf"/>
</dbReference>
<sequence>MTTPGHAIGEVILMSHASAYFNLEKVDGKHNVKVLQKDLNTLPGVMSVSVNSHSGSLAVDYDTTGVTHAQIQRKIEGLGFSIDSFSIDQLTE</sequence>
<organism evidence="2">
    <name type="scientific">uncultured Eubacteriales bacterium</name>
    <dbReference type="NCBI Taxonomy" id="172733"/>
    <lineage>
        <taxon>Bacteria</taxon>
        <taxon>Bacillati</taxon>
        <taxon>Bacillota</taxon>
        <taxon>Clostridia</taxon>
        <taxon>Eubacteriales</taxon>
        <taxon>environmental samples</taxon>
    </lineage>
</organism>
<feature type="domain" description="HMA" evidence="1">
    <location>
        <begin position="17"/>
        <end position="83"/>
    </location>
</feature>
<proteinExistence type="predicted"/>
<dbReference type="SUPFAM" id="SSF55008">
    <property type="entry name" value="HMA, heavy metal-associated domain"/>
    <property type="match status" value="1"/>
</dbReference>
<protein>
    <recommendedName>
        <fullName evidence="1">HMA domain-containing protein</fullName>
    </recommendedName>
</protein>
<dbReference type="AlphaFoldDB" id="A0A212JB78"/>
<dbReference type="EMBL" id="FLUN01000001">
    <property type="protein sequence ID" value="SBV96648.1"/>
    <property type="molecule type" value="Genomic_DNA"/>
</dbReference>
<dbReference type="PROSITE" id="PS50846">
    <property type="entry name" value="HMA_2"/>
    <property type="match status" value="1"/>
</dbReference>
<dbReference type="CDD" id="cd00371">
    <property type="entry name" value="HMA"/>
    <property type="match status" value="1"/>
</dbReference>
<dbReference type="InterPro" id="IPR006121">
    <property type="entry name" value="HMA_dom"/>
</dbReference>
<dbReference type="Pfam" id="PF00403">
    <property type="entry name" value="HMA"/>
    <property type="match status" value="1"/>
</dbReference>
<dbReference type="Gene3D" id="3.30.70.100">
    <property type="match status" value="1"/>
</dbReference>
<accession>A0A212JB78</accession>